<protein>
    <submittedName>
        <fullName evidence="1">Uncharacterized protein</fullName>
    </submittedName>
</protein>
<keyword evidence="2" id="KW-1185">Reference proteome</keyword>
<dbReference type="AlphaFoldDB" id="A0A517YBI5"/>
<gene>
    <name evidence="1" type="ORF">ETAA8_26270</name>
</gene>
<evidence type="ECO:0000313" key="1">
    <source>
        <dbReference type="EMBL" id="QDU27539.1"/>
    </source>
</evidence>
<proteinExistence type="predicted"/>
<dbReference type="Proteomes" id="UP000315017">
    <property type="component" value="Chromosome"/>
</dbReference>
<organism evidence="1 2">
    <name type="scientific">Anatilimnocola aggregata</name>
    <dbReference type="NCBI Taxonomy" id="2528021"/>
    <lineage>
        <taxon>Bacteria</taxon>
        <taxon>Pseudomonadati</taxon>
        <taxon>Planctomycetota</taxon>
        <taxon>Planctomycetia</taxon>
        <taxon>Pirellulales</taxon>
        <taxon>Pirellulaceae</taxon>
        <taxon>Anatilimnocola</taxon>
    </lineage>
</organism>
<sequence>MQLNLFTWIREGVRRSVLLGVSDAVEALGSPSGEDVFHQNLGRLIDNTPADDGRATLTDVKRSKRLGRSLKDFDGAAG</sequence>
<dbReference type="EMBL" id="CP036274">
    <property type="protein sequence ID" value="QDU27539.1"/>
    <property type="molecule type" value="Genomic_DNA"/>
</dbReference>
<evidence type="ECO:0000313" key="2">
    <source>
        <dbReference type="Proteomes" id="UP000315017"/>
    </source>
</evidence>
<name>A0A517YBI5_9BACT</name>
<dbReference type="OrthoDB" id="292113at2"/>
<dbReference type="KEGG" id="aagg:ETAA8_26270"/>
<reference evidence="1 2" key="1">
    <citation type="submission" date="2019-02" db="EMBL/GenBank/DDBJ databases">
        <title>Deep-cultivation of Planctomycetes and their phenomic and genomic characterization uncovers novel biology.</title>
        <authorList>
            <person name="Wiegand S."/>
            <person name="Jogler M."/>
            <person name="Boedeker C."/>
            <person name="Pinto D."/>
            <person name="Vollmers J."/>
            <person name="Rivas-Marin E."/>
            <person name="Kohn T."/>
            <person name="Peeters S.H."/>
            <person name="Heuer A."/>
            <person name="Rast P."/>
            <person name="Oberbeckmann S."/>
            <person name="Bunk B."/>
            <person name="Jeske O."/>
            <person name="Meyerdierks A."/>
            <person name="Storesund J.E."/>
            <person name="Kallscheuer N."/>
            <person name="Luecker S."/>
            <person name="Lage O.M."/>
            <person name="Pohl T."/>
            <person name="Merkel B.J."/>
            <person name="Hornburger P."/>
            <person name="Mueller R.-W."/>
            <person name="Bruemmer F."/>
            <person name="Labrenz M."/>
            <person name="Spormann A.M."/>
            <person name="Op den Camp H."/>
            <person name="Overmann J."/>
            <person name="Amann R."/>
            <person name="Jetten M.S.M."/>
            <person name="Mascher T."/>
            <person name="Medema M.H."/>
            <person name="Devos D.P."/>
            <person name="Kaster A.-K."/>
            <person name="Ovreas L."/>
            <person name="Rohde M."/>
            <person name="Galperin M.Y."/>
            <person name="Jogler C."/>
        </authorList>
    </citation>
    <scope>NUCLEOTIDE SEQUENCE [LARGE SCALE GENOMIC DNA]</scope>
    <source>
        <strain evidence="1 2">ETA_A8</strain>
    </source>
</reference>
<accession>A0A517YBI5</accession>
<dbReference type="RefSeq" id="WP_145088444.1">
    <property type="nucleotide sequence ID" value="NZ_CP036274.1"/>
</dbReference>